<dbReference type="EMBL" id="VBSN01000025">
    <property type="protein sequence ID" value="KAA6440987.1"/>
    <property type="molecule type" value="Genomic_DNA"/>
</dbReference>
<comment type="caution">
    <text evidence="2">The sequence shown here is derived from an EMBL/GenBank/DDBJ whole genome shotgun (WGS) entry which is preliminary data.</text>
</comment>
<dbReference type="Pfam" id="PF20243">
    <property type="entry name" value="MbnP"/>
    <property type="match status" value="1"/>
</dbReference>
<evidence type="ECO:0000313" key="3">
    <source>
        <dbReference type="Proteomes" id="UP000323994"/>
    </source>
</evidence>
<dbReference type="OrthoDB" id="1422031at2"/>
<organism evidence="2 3">
    <name type="scientific">Dyadobacter flavalbus</name>
    <dbReference type="NCBI Taxonomy" id="2579942"/>
    <lineage>
        <taxon>Bacteria</taxon>
        <taxon>Pseudomonadati</taxon>
        <taxon>Bacteroidota</taxon>
        <taxon>Cytophagia</taxon>
        <taxon>Cytophagales</taxon>
        <taxon>Spirosomataceae</taxon>
        <taxon>Dyadobacter</taxon>
    </lineage>
</organism>
<sequence>MVSCNNDDPVTDPATKGSIRFEFDNVAGDRDLKLNTDTYQNAAGENFTVSRLNYYISNIKLKNADGTTFTVPQDSSYFLIRESVAESQQIRINNVPSGEYTGVEFMIGIDSTRSVSDPSQRKGILDTGTGPTNEEGMYWNWNPGYIFLLMEGNSPVAGSSNGKFYYHIGGFGGRTEKTLNNTRIAKVDFGGKKAIVTTELSPEVHLLADVLKVFSGSTQVSIAKNFSVMYENFSANIADNYVNMFSLDHIHAD</sequence>
<dbReference type="Proteomes" id="UP000323994">
    <property type="component" value="Unassembled WGS sequence"/>
</dbReference>
<feature type="domain" description="Copper-binding protein MbnP-like" evidence="1">
    <location>
        <begin position="17"/>
        <end position="228"/>
    </location>
</feature>
<evidence type="ECO:0000313" key="2">
    <source>
        <dbReference type="EMBL" id="KAA6440987.1"/>
    </source>
</evidence>
<dbReference type="InterPro" id="IPR046863">
    <property type="entry name" value="MbnP-like_dom"/>
</dbReference>
<protein>
    <recommendedName>
        <fullName evidence="1">Copper-binding protein MbnP-like domain-containing protein</fullName>
    </recommendedName>
</protein>
<accession>A0A5M8QXH5</accession>
<dbReference type="AlphaFoldDB" id="A0A5M8QXH5"/>
<proteinExistence type="predicted"/>
<gene>
    <name evidence="2" type="ORF">FEM33_04635</name>
</gene>
<name>A0A5M8QXH5_9BACT</name>
<reference evidence="2 3" key="1">
    <citation type="submission" date="2019-05" db="EMBL/GenBank/DDBJ databases">
        <authorList>
            <person name="Qu J.-H."/>
        </authorList>
    </citation>
    <scope>NUCLEOTIDE SEQUENCE [LARGE SCALE GENOMIC DNA]</scope>
    <source>
        <strain evidence="2 3">NS28</strain>
    </source>
</reference>
<evidence type="ECO:0000259" key="1">
    <source>
        <dbReference type="Pfam" id="PF20243"/>
    </source>
</evidence>
<keyword evidence="3" id="KW-1185">Reference proteome</keyword>